<gene>
    <name evidence="3" type="ORF">SAMN05421773_102132</name>
</gene>
<reference evidence="3 4" key="1">
    <citation type="submission" date="2016-10" db="EMBL/GenBank/DDBJ databases">
        <authorList>
            <person name="de Groot N.N."/>
        </authorList>
    </citation>
    <scope>NUCLEOTIDE SEQUENCE [LARGE SCALE GENOMIC DNA]</scope>
    <source>
        <strain evidence="3 4">CGMCC 4.5739</strain>
    </source>
</reference>
<dbReference type="Gene3D" id="3.40.80.10">
    <property type="entry name" value="Peptidoglycan recognition protein-like"/>
    <property type="match status" value="1"/>
</dbReference>
<protein>
    <submittedName>
        <fullName evidence="3">N-acetylmuramoyl-L-alanine amidase</fullName>
    </submittedName>
</protein>
<feature type="domain" description="Peptidoglycan recognition protein family" evidence="2">
    <location>
        <begin position="203"/>
        <end position="360"/>
    </location>
</feature>
<evidence type="ECO:0000313" key="3">
    <source>
        <dbReference type="EMBL" id="SFC15028.1"/>
    </source>
</evidence>
<dbReference type="SUPFAM" id="SSF55846">
    <property type="entry name" value="N-acetylmuramoyl-L-alanine amidase-like"/>
    <property type="match status" value="1"/>
</dbReference>
<dbReference type="InterPro" id="IPR015510">
    <property type="entry name" value="PGRP"/>
</dbReference>
<dbReference type="RefSeq" id="WP_093837464.1">
    <property type="nucleotide sequence ID" value="NZ_FOLM01000002.1"/>
</dbReference>
<dbReference type="CDD" id="cd06583">
    <property type="entry name" value="PGRP"/>
    <property type="match status" value="1"/>
</dbReference>
<dbReference type="AlphaFoldDB" id="A0A1I1GYS6"/>
<dbReference type="Proteomes" id="UP000199207">
    <property type="component" value="Unassembled WGS sequence"/>
</dbReference>
<evidence type="ECO:0000256" key="1">
    <source>
        <dbReference type="ARBA" id="ARBA00007553"/>
    </source>
</evidence>
<dbReference type="SMART" id="SM00701">
    <property type="entry name" value="PGRP"/>
    <property type="match status" value="1"/>
</dbReference>
<evidence type="ECO:0000259" key="2">
    <source>
        <dbReference type="SMART" id="SM00701"/>
    </source>
</evidence>
<sequence length="715" mass="75393">MSRHRGKTRITPRIWGTGLAVAVAAAGTIVVQEASGVPDRPRAPEVLQGEVHAETFHEKLRVKDGGKRAEVPRTDTERFSMLGVTWTDPADEPQGTVEVRTRSALDGEWSGWQELEPAPQMETREDDAGRGATEPLWAGPSDGVEARVVTASGETSGLPEGLRLDLVNPSVEEGEGTGGQAAGEVRTLDAVPAAYSTSGAPQPAITTRAEWGADEDAVTEPVQYLPGGEVKAAVVHHTAGENDYTCMGATPTENDSAAVVRGIMAYHMQSQDYRDIGYNFLVDKCGRIFEGRKGGVDMPVFGAHTYGFNSETTGIAVLGDYTAVAGTTPVLTAVAGVAAYKLGQYDADPRGSVELTPGAAGTNYFGESWETGETRVMPRIFGHRDGYNTECPGNRLYDQLSSIRIYAGGPPAGLKLTGVSGTTDIGSVPHTRSGVTVEWSTRTPSALLAGFEVLVDGEPAATLPGTARSAEVALAHGAHQISVRGTHLSGRSKTTGSQQVVADSVAPVFTKTPRLNLRAGTTVEADAVPVTMYWGATDETALDYAKLWGPFPKTFPHGATSGSVEGTTPAGVTTDWRMRAYDMVGNSTLGNEVYTPLINQESSAAASGDWNGVSRSGYLGGGTYQSRTEGSRLTWEVTARSVGLVVSRAGHTGQVRVFVDGSLVKTVDTRSSDIAHRQMVFAMSYPTTEERTVTVEVVGTSGRPTVVVDGLISVG</sequence>
<dbReference type="OrthoDB" id="514320at2"/>
<dbReference type="EMBL" id="FOLM01000002">
    <property type="protein sequence ID" value="SFC15028.1"/>
    <property type="molecule type" value="Genomic_DNA"/>
</dbReference>
<dbReference type="Gene3D" id="2.60.120.260">
    <property type="entry name" value="Galactose-binding domain-like"/>
    <property type="match status" value="1"/>
</dbReference>
<accession>A0A1I1GYS6</accession>
<dbReference type="InterPro" id="IPR036505">
    <property type="entry name" value="Amidase/PGRP_sf"/>
</dbReference>
<name>A0A1I1GYS6_9ACTN</name>
<keyword evidence="4" id="KW-1185">Reference proteome</keyword>
<proteinExistence type="inferred from homology"/>
<comment type="similarity">
    <text evidence="1">Belongs to the N-acetylmuramoyl-L-alanine amidase 2 family.</text>
</comment>
<dbReference type="InterPro" id="IPR002502">
    <property type="entry name" value="Amidase_domain"/>
</dbReference>
<dbReference type="PANTHER" id="PTHR11022:SF41">
    <property type="entry name" value="PEPTIDOGLYCAN-RECOGNITION PROTEIN LC-RELATED"/>
    <property type="match status" value="1"/>
</dbReference>
<dbReference type="GO" id="GO:0008745">
    <property type="term" value="F:N-acetylmuramoyl-L-alanine amidase activity"/>
    <property type="evidence" value="ECO:0007669"/>
    <property type="project" value="InterPro"/>
</dbReference>
<dbReference type="PANTHER" id="PTHR11022">
    <property type="entry name" value="PEPTIDOGLYCAN RECOGNITION PROTEIN"/>
    <property type="match status" value="1"/>
</dbReference>
<evidence type="ECO:0000313" key="4">
    <source>
        <dbReference type="Proteomes" id="UP000199207"/>
    </source>
</evidence>
<organism evidence="3 4">
    <name type="scientific">Streptomyces aidingensis</name>
    <dbReference type="NCBI Taxonomy" id="910347"/>
    <lineage>
        <taxon>Bacteria</taxon>
        <taxon>Bacillati</taxon>
        <taxon>Actinomycetota</taxon>
        <taxon>Actinomycetes</taxon>
        <taxon>Kitasatosporales</taxon>
        <taxon>Streptomycetaceae</taxon>
        <taxon>Streptomyces</taxon>
    </lineage>
</organism>
<dbReference type="GO" id="GO:0009253">
    <property type="term" value="P:peptidoglycan catabolic process"/>
    <property type="evidence" value="ECO:0007669"/>
    <property type="project" value="InterPro"/>
</dbReference>
<dbReference type="Pfam" id="PF01510">
    <property type="entry name" value="Amidase_2"/>
    <property type="match status" value="1"/>
</dbReference>
<dbReference type="InterPro" id="IPR006619">
    <property type="entry name" value="PGRP_domain_met/bac"/>
</dbReference>
<dbReference type="GO" id="GO:0008270">
    <property type="term" value="F:zinc ion binding"/>
    <property type="evidence" value="ECO:0007669"/>
    <property type="project" value="InterPro"/>
</dbReference>